<gene>
    <name evidence="1" type="ORF">AWC18_07430</name>
</gene>
<dbReference type="AlphaFoldDB" id="A0A1X1ZH06"/>
<name>A0A1X1ZH06_MYCNO</name>
<dbReference type="NCBIfam" id="TIGR04096">
    <property type="entry name" value="dnd_rel_methyl"/>
    <property type="match status" value="1"/>
</dbReference>
<dbReference type="SUPFAM" id="SSF53335">
    <property type="entry name" value="S-adenosyl-L-methionine-dependent methyltransferases"/>
    <property type="match status" value="2"/>
</dbReference>
<dbReference type="RefSeq" id="WP_085138255.1">
    <property type="nucleotide sequence ID" value="NZ_LQPI01000033.1"/>
</dbReference>
<sequence length="485" mass="54321">MTDGIARHRTAMTRAALSRPVSFALADGVLAPGLSVFDYGCGKGDDLRNLAALGYEANGWDPAFRPSAERQPSDVVNIGYVVNVIEDQRERAAAIQRAWTLTKKVLVVAGRLTWDGRDLAGRPHGDGVVTRTGTFQKFYEQSELSSWIHDVLGTKPVAAAPGIFYVFRDPMDAEQFLANRAYTYRPRLRVDPHAVYETHEAVLAPLLEFLTLHARPPRSGELDPAASEPIREIFNTIGRAVRLIYQVTEAEAWEQIRIQRRSELLVYIAMSRFGRRPRFSQLGPTLAGDIKANFGTYQSACIQADRMLLACGDPAIVLVSARSSKVGKQTPSALYVHRNAVAHLPPILRIYEACGHVLAGTVEHANMIKLSVTEPQVSYLSYPRFERDAHPTLASAVTVNLKRLSVDWRDYSESDNPPLLHRKEEFVALDDPRRQLYGRLTRAERRAGLYEHPERIGTLRGWQLAVAEAKVEIRGHRLSSTRQRR</sequence>
<dbReference type="GO" id="GO:0008168">
    <property type="term" value="F:methyltransferase activity"/>
    <property type="evidence" value="ECO:0007669"/>
    <property type="project" value="UniProtKB-KW"/>
</dbReference>
<comment type="caution">
    <text evidence="1">The sequence shown here is derived from an EMBL/GenBank/DDBJ whole genome shotgun (WGS) entry which is preliminary data.</text>
</comment>
<keyword evidence="1" id="KW-0489">Methyltransferase</keyword>
<accession>A0A1X1ZH06</accession>
<reference evidence="1 2" key="1">
    <citation type="submission" date="2016-01" db="EMBL/GenBank/DDBJ databases">
        <title>The new phylogeny of the genus Mycobacterium.</title>
        <authorList>
            <person name="Tarcisio F."/>
            <person name="Conor M."/>
            <person name="Antonella G."/>
            <person name="Elisabetta G."/>
            <person name="Giulia F.S."/>
            <person name="Sara T."/>
            <person name="Anna F."/>
            <person name="Clotilde B."/>
            <person name="Roberto B."/>
            <person name="Veronica D.S."/>
            <person name="Fabio R."/>
            <person name="Monica P."/>
            <person name="Olivier J."/>
            <person name="Enrico T."/>
            <person name="Nicola S."/>
        </authorList>
    </citation>
    <scope>NUCLEOTIDE SEQUENCE [LARGE SCALE GENOMIC DNA]</scope>
    <source>
        <strain evidence="1 2">DSM 44164</strain>
    </source>
</reference>
<dbReference type="GO" id="GO:0032259">
    <property type="term" value="P:methylation"/>
    <property type="evidence" value="ECO:0007669"/>
    <property type="project" value="UniProtKB-KW"/>
</dbReference>
<evidence type="ECO:0000313" key="1">
    <source>
        <dbReference type="EMBL" id="ORW22598.1"/>
    </source>
</evidence>
<protein>
    <submittedName>
        <fullName evidence="1">SAM-dependent methyltransferase</fullName>
    </submittedName>
</protein>
<keyword evidence="2" id="KW-1185">Reference proteome</keyword>
<dbReference type="InterPro" id="IPR024019">
    <property type="entry name" value="CHP04096"/>
</dbReference>
<dbReference type="STRING" id="1782.AWC18_07430"/>
<organism evidence="1 2">
    <name type="scientific">Mycolicibacter nonchromogenicus</name>
    <name type="common">Mycobacterium nonchromogenicum</name>
    <dbReference type="NCBI Taxonomy" id="1782"/>
    <lineage>
        <taxon>Bacteria</taxon>
        <taxon>Bacillati</taxon>
        <taxon>Actinomycetota</taxon>
        <taxon>Actinomycetes</taxon>
        <taxon>Mycobacteriales</taxon>
        <taxon>Mycobacteriaceae</taxon>
        <taxon>Mycolicibacter</taxon>
    </lineage>
</organism>
<dbReference type="Proteomes" id="UP000193108">
    <property type="component" value="Unassembled WGS sequence"/>
</dbReference>
<proteinExistence type="predicted"/>
<keyword evidence="1" id="KW-0808">Transferase</keyword>
<dbReference type="EMBL" id="LQPI01000033">
    <property type="protein sequence ID" value="ORW22598.1"/>
    <property type="molecule type" value="Genomic_DNA"/>
</dbReference>
<evidence type="ECO:0000313" key="2">
    <source>
        <dbReference type="Proteomes" id="UP000193108"/>
    </source>
</evidence>
<dbReference type="InterPro" id="IPR029063">
    <property type="entry name" value="SAM-dependent_MTases_sf"/>
</dbReference>